<proteinExistence type="predicted"/>
<dbReference type="SUPFAM" id="SSF46689">
    <property type="entry name" value="Homeodomain-like"/>
    <property type="match status" value="1"/>
</dbReference>
<feature type="DNA-binding region" description="H-T-H motif" evidence="4">
    <location>
        <begin position="36"/>
        <end position="55"/>
    </location>
</feature>
<keyword evidence="7" id="KW-1185">Reference proteome</keyword>
<dbReference type="OrthoDB" id="3211155at2"/>
<dbReference type="InterPro" id="IPR009057">
    <property type="entry name" value="Homeodomain-like_sf"/>
</dbReference>
<evidence type="ECO:0000313" key="6">
    <source>
        <dbReference type="EMBL" id="GCD94194.1"/>
    </source>
</evidence>
<accession>A0A401YHW1</accession>
<dbReference type="Proteomes" id="UP000286931">
    <property type="component" value="Unassembled WGS sequence"/>
</dbReference>
<dbReference type="GO" id="GO:0000976">
    <property type="term" value="F:transcription cis-regulatory region binding"/>
    <property type="evidence" value="ECO:0007669"/>
    <property type="project" value="TreeGrafter"/>
</dbReference>
<protein>
    <submittedName>
        <fullName evidence="6">TetR family transcriptional regulator</fullName>
    </submittedName>
</protein>
<feature type="domain" description="HTH tetR-type" evidence="5">
    <location>
        <begin position="13"/>
        <end position="73"/>
    </location>
</feature>
<evidence type="ECO:0000313" key="7">
    <source>
        <dbReference type="Proteomes" id="UP000286931"/>
    </source>
</evidence>
<dbReference type="Gene3D" id="1.10.357.10">
    <property type="entry name" value="Tetracycline Repressor, domain 2"/>
    <property type="match status" value="1"/>
</dbReference>
<name>A0A401YHW1_9ACTN</name>
<dbReference type="EMBL" id="BIFH01000015">
    <property type="protein sequence ID" value="GCD94194.1"/>
    <property type="molecule type" value="Genomic_DNA"/>
</dbReference>
<dbReference type="PANTHER" id="PTHR30055:SF234">
    <property type="entry name" value="HTH-TYPE TRANSCRIPTIONAL REGULATOR BETI"/>
    <property type="match status" value="1"/>
</dbReference>
<dbReference type="RefSeq" id="WP_126636406.1">
    <property type="nucleotide sequence ID" value="NZ_BIFH01000015.1"/>
</dbReference>
<dbReference type="PRINTS" id="PR00455">
    <property type="entry name" value="HTHTETR"/>
</dbReference>
<dbReference type="AlphaFoldDB" id="A0A401YHW1"/>
<keyword evidence="1" id="KW-0805">Transcription regulation</keyword>
<dbReference type="GO" id="GO:0003700">
    <property type="term" value="F:DNA-binding transcription factor activity"/>
    <property type="evidence" value="ECO:0007669"/>
    <property type="project" value="TreeGrafter"/>
</dbReference>
<evidence type="ECO:0000256" key="1">
    <source>
        <dbReference type="ARBA" id="ARBA00023015"/>
    </source>
</evidence>
<dbReference type="PROSITE" id="PS50977">
    <property type="entry name" value="HTH_TETR_2"/>
    <property type="match status" value="1"/>
</dbReference>
<evidence type="ECO:0000256" key="3">
    <source>
        <dbReference type="ARBA" id="ARBA00023163"/>
    </source>
</evidence>
<dbReference type="InterPro" id="IPR001647">
    <property type="entry name" value="HTH_TetR"/>
</dbReference>
<dbReference type="InterPro" id="IPR050109">
    <property type="entry name" value="HTH-type_TetR-like_transc_reg"/>
</dbReference>
<reference evidence="6 7" key="1">
    <citation type="submission" date="2018-12" db="EMBL/GenBank/DDBJ databases">
        <title>Draft genome sequence of Embleya hyalina NBRC 13850T.</title>
        <authorList>
            <person name="Komaki H."/>
            <person name="Hosoyama A."/>
            <person name="Kimura A."/>
            <person name="Ichikawa N."/>
            <person name="Tamura T."/>
        </authorList>
    </citation>
    <scope>NUCLEOTIDE SEQUENCE [LARGE SCALE GENOMIC DNA]</scope>
    <source>
        <strain evidence="6 7">NBRC 13850</strain>
    </source>
</reference>
<keyword evidence="2 4" id="KW-0238">DNA-binding</keyword>
<dbReference type="Pfam" id="PF00440">
    <property type="entry name" value="TetR_N"/>
    <property type="match status" value="1"/>
</dbReference>
<organism evidence="6 7">
    <name type="scientific">Embleya hyalina</name>
    <dbReference type="NCBI Taxonomy" id="516124"/>
    <lineage>
        <taxon>Bacteria</taxon>
        <taxon>Bacillati</taxon>
        <taxon>Actinomycetota</taxon>
        <taxon>Actinomycetes</taxon>
        <taxon>Kitasatosporales</taxon>
        <taxon>Streptomycetaceae</taxon>
        <taxon>Embleya</taxon>
    </lineage>
</organism>
<evidence type="ECO:0000256" key="4">
    <source>
        <dbReference type="PROSITE-ProRule" id="PRU00335"/>
    </source>
</evidence>
<dbReference type="PANTHER" id="PTHR30055">
    <property type="entry name" value="HTH-TYPE TRANSCRIPTIONAL REGULATOR RUTR"/>
    <property type="match status" value="1"/>
</dbReference>
<gene>
    <name evidence="6" type="ORF">EHYA_01853</name>
</gene>
<evidence type="ECO:0000256" key="2">
    <source>
        <dbReference type="ARBA" id="ARBA00023125"/>
    </source>
</evidence>
<keyword evidence="3" id="KW-0804">Transcription</keyword>
<comment type="caution">
    <text evidence="6">The sequence shown here is derived from an EMBL/GenBank/DDBJ whole genome shotgun (WGS) entry which is preliminary data.</text>
</comment>
<evidence type="ECO:0000259" key="5">
    <source>
        <dbReference type="PROSITE" id="PS50977"/>
    </source>
</evidence>
<sequence length="215" mass="23702">MTQELGLRERKKLETRVTLWRTAMRLFLERGFDNVSVAEIAAGANVSKMTVFNYFQAKEELVLGPMTAHVGEPAEVVRERGVGETPVDALRRHFLDALRERNPVAGLNDDPQILGVHRLILDTPSLRHGAMAVRERNEHLLAAEFERELARPGDLACRVAANQILNVRQILIARTIERLAAGASADEVYPVAVAEAEEAFAQLADGLGSFCPRAG</sequence>